<feature type="coiled-coil region" evidence="1">
    <location>
        <begin position="12"/>
        <end position="39"/>
    </location>
</feature>
<evidence type="ECO:0000313" key="2">
    <source>
        <dbReference type="EMBL" id="RLY03454.1"/>
    </source>
</evidence>
<proteinExistence type="predicted"/>
<dbReference type="Proteomes" id="UP000279194">
    <property type="component" value="Unassembled WGS sequence"/>
</dbReference>
<keyword evidence="3" id="KW-1185">Reference proteome</keyword>
<dbReference type="NCBIfam" id="NF040896">
    <property type="entry name" value="SP_0009_fam"/>
    <property type="match status" value="1"/>
</dbReference>
<organism evidence="2 3">
    <name type="scientific">Streptococcus hillyeri</name>
    <dbReference type="NCBI Taxonomy" id="2282420"/>
    <lineage>
        <taxon>Bacteria</taxon>
        <taxon>Bacillati</taxon>
        <taxon>Bacillota</taxon>
        <taxon>Bacilli</taxon>
        <taxon>Lactobacillales</taxon>
        <taxon>Streptococcaceae</taxon>
        <taxon>Streptococcus</taxon>
    </lineage>
</organism>
<accession>A0A3L9DSN8</accession>
<protein>
    <submittedName>
        <fullName evidence="2">Recombinase</fullName>
    </submittedName>
</protein>
<keyword evidence="1" id="KW-0175">Coiled coil</keyword>
<evidence type="ECO:0000256" key="1">
    <source>
        <dbReference type="SAM" id="Coils"/>
    </source>
</evidence>
<reference evidence="2 3" key="1">
    <citation type="submission" date="2018-10" db="EMBL/GenBank/DDBJ databases">
        <title>Streptococcus hillyeri sp. nov., isolated from equine tracheal sample.</title>
        <authorList>
            <person name="Macfadyen A.C."/>
            <person name="Waller A."/>
            <person name="Paterson G.K."/>
        </authorList>
    </citation>
    <scope>NUCLEOTIDE SEQUENCE [LARGE SCALE GENOMIC DNA]</scope>
    <source>
        <strain evidence="2 3">28462</strain>
    </source>
</reference>
<dbReference type="InterPro" id="IPR049819">
    <property type="entry name" value="SP_0009-like"/>
</dbReference>
<dbReference type="RefSeq" id="WP_121835399.1">
    <property type="nucleotide sequence ID" value="NZ_CP163513.1"/>
</dbReference>
<dbReference type="OrthoDB" id="2234832at2"/>
<evidence type="ECO:0000313" key="3">
    <source>
        <dbReference type="Proteomes" id="UP000279194"/>
    </source>
</evidence>
<sequence>MDNLIKTVETFLAYSEEKLEELADKNRALKAEREQFDKMPNKKNIKGS</sequence>
<name>A0A3L9DSN8_9STRE</name>
<comment type="caution">
    <text evidence="2">The sequence shown here is derived from an EMBL/GenBank/DDBJ whole genome shotgun (WGS) entry which is preliminary data.</text>
</comment>
<gene>
    <name evidence="2" type="ORF">EAF07_05380</name>
</gene>
<dbReference type="AlphaFoldDB" id="A0A3L9DSN8"/>
<dbReference type="EMBL" id="RCVM01000008">
    <property type="protein sequence ID" value="RLY03454.1"/>
    <property type="molecule type" value="Genomic_DNA"/>
</dbReference>